<feature type="compositionally biased region" description="Basic and acidic residues" evidence="1">
    <location>
        <begin position="31"/>
        <end position="43"/>
    </location>
</feature>
<dbReference type="OrthoDB" id="4186058at2759"/>
<keyword evidence="3" id="KW-1185">Reference proteome</keyword>
<feature type="region of interest" description="Disordered" evidence="1">
    <location>
        <begin position="1"/>
        <end position="63"/>
    </location>
</feature>
<evidence type="ECO:0000313" key="2">
    <source>
        <dbReference type="EMBL" id="KAJ5520209.1"/>
    </source>
</evidence>
<dbReference type="EMBL" id="JAPWDS010000001">
    <property type="protein sequence ID" value="KAJ5520209.1"/>
    <property type="molecule type" value="Genomic_DNA"/>
</dbReference>
<name>A0A9W9Y4N9_9EURO</name>
<evidence type="ECO:0000313" key="3">
    <source>
        <dbReference type="Proteomes" id="UP001149954"/>
    </source>
</evidence>
<reference evidence="2" key="1">
    <citation type="submission" date="2022-12" db="EMBL/GenBank/DDBJ databases">
        <authorList>
            <person name="Petersen C."/>
        </authorList>
    </citation>
    <scope>NUCLEOTIDE SEQUENCE</scope>
    <source>
        <strain evidence="2">IBT 29495</strain>
    </source>
</reference>
<feature type="compositionally biased region" description="Polar residues" evidence="1">
    <location>
        <begin position="192"/>
        <end position="215"/>
    </location>
</feature>
<proteinExistence type="predicted"/>
<accession>A0A9W9Y4N9</accession>
<evidence type="ECO:0000256" key="1">
    <source>
        <dbReference type="SAM" id="MobiDB-lite"/>
    </source>
</evidence>
<gene>
    <name evidence="2" type="ORF">N7463_000662</name>
</gene>
<reference evidence="2" key="2">
    <citation type="journal article" date="2023" name="IMA Fungus">
        <title>Comparative genomic study of the Penicillium genus elucidates a diverse pangenome and 15 lateral gene transfer events.</title>
        <authorList>
            <person name="Petersen C."/>
            <person name="Sorensen T."/>
            <person name="Nielsen M.R."/>
            <person name="Sondergaard T.E."/>
            <person name="Sorensen J.L."/>
            <person name="Fitzpatrick D.A."/>
            <person name="Frisvad J.C."/>
            <person name="Nielsen K.L."/>
        </authorList>
    </citation>
    <scope>NUCLEOTIDE SEQUENCE</scope>
    <source>
        <strain evidence="2">IBT 29495</strain>
    </source>
</reference>
<protein>
    <submittedName>
        <fullName evidence="2">Uncharacterized protein</fullName>
    </submittedName>
</protein>
<feature type="compositionally biased region" description="Basic residues" evidence="1">
    <location>
        <begin position="123"/>
        <end position="133"/>
    </location>
</feature>
<feature type="region of interest" description="Disordered" evidence="1">
    <location>
        <begin position="105"/>
        <end position="223"/>
    </location>
</feature>
<dbReference type="Proteomes" id="UP001149954">
    <property type="component" value="Unassembled WGS sequence"/>
</dbReference>
<sequence length="223" mass="25533">MEDLPMDDTPSKPHQPHQPFDYSRFTSFDATDPHLGESEHSTDDSAPSTPAQDRHPFDDSIDNIRVLKPYDIEEPDDELESSVQRVERLCLPDRFERWQRDLTDYLDDMDDQPAGSNRNSIRSIRKRGQKRKPAYNTPATQQCNLPFKQRYASAETQPQVDEHPPKRRRVSEPPQLHPSSMDSFGDFREPSANESSGSETQSMDLSDNETGNNSPIADEMDLD</sequence>
<dbReference type="AlphaFoldDB" id="A0A9W9Y4N9"/>
<organism evidence="2 3">
    <name type="scientific">Penicillium fimorum</name>
    <dbReference type="NCBI Taxonomy" id="1882269"/>
    <lineage>
        <taxon>Eukaryota</taxon>
        <taxon>Fungi</taxon>
        <taxon>Dikarya</taxon>
        <taxon>Ascomycota</taxon>
        <taxon>Pezizomycotina</taxon>
        <taxon>Eurotiomycetes</taxon>
        <taxon>Eurotiomycetidae</taxon>
        <taxon>Eurotiales</taxon>
        <taxon>Aspergillaceae</taxon>
        <taxon>Penicillium</taxon>
    </lineage>
</organism>
<comment type="caution">
    <text evidence="2">The sequence shown here is derived from an EMBL/GenBank/DDBJ whole genome shotgun (WGS) entry which is preliminary data.</text>
</comment>